<dbReference type="NCBIfam" id="NF007113">
    <property type="entry name" value="PRK09562.1"/>
    <property type="match status" value="1"/>
</dbReference>
<dbReference type="Gene3D" id="1.10.287.1080">
    <property type="entry name" value="MazG-like"/>
    <property type="match status" value="2"/>
</dbReference>
<dbReference type="KEGG" id="sman:C12CBH8_08350"/>
<evidence type="ECO:0000313" key="2">
    <source>
        <dbReference type="EMBL" id="BCI60196.1"/>
    </source>
</evidence>
<proteinExistence type="predicted"/>
<dbReference type="GO" id="GO:0006203">
    <property type="term" value="P:dGTP catabolic process"/>
    <property type="evidence" value="ECO:0007669"/>
    <property type="project" value="TreeGrafter"/>
</dbReference>
<dbReference type="CDD" id="cd11528">
    <property type="entry name" value="NTP-PPase_MazG_Nterm"/>
    <property type="match status" value="1"/>
</dbReference>
<dbReference type="SUPFAM" id="SSF101386">
    <property type="entry name" value="all-alpha NTP pyrophosphatases"/>
    <property type="match status" value="2"/>
</dbReference>
<dbReference type="PANTHER" id="PTHR30522:SF0">
    <property type="entry name" value="NUCLEOSIDE TRIPHOSPHATE PYROPHOSPHOHYDROLASE"/>
    <property type="match status" value="1"/>
</dbReference>
<dbReference type="RefSeq" id="WP_090263671.1">
    <property type="nucleotide sequence ID" value="NZ_AP023321.1"/>
</dbReference>
<dbReference type="Proteomes" id="UP000593890">
    <property type="component" value="Chromosome"/>
</dbReference>
<protein>
    <recommendedName>
        <fullName evidence="1">NTP pyrophosphohydrolase MazG-like domain-containing protein</fullName>
    </recommendedName>
</protein>
<dbReference type="GO" id="GO:0046047">
    <property type="term" value="P:TTP catabolic process"/>
    <property type="evidence" value="ECO:0007669"/>
    <property type="project" value="TreeGrafter"/>
</dbReference>
<dbReference type="GO" id="GO:0047429">
    <property type="term" value="F:nucleoside triphosphate diphosphatase activity"/>
    <property type="evidence" value="ECO:0007669"/>
    <property type="project" value="InterPro"/>
</dbReference>
<dbReference type="CDD" id="cd11529">
    <property type="entry name" value="NTP-PPase_MazG_Cterm"/>
    <property type="match status" value="1"/>
</dbReference>
<dbReference type="FunFam" id="1.10.287.1080:FF:000003">
    <property type="entry name" value="Nucleoside triphosphate pyrophosphohydrolase"/>
    <property type="match status" value="1"/>
</dbReference>
<feature type="domain" description="NTP pyrophosphohydrolase MazG-like" evidence="1">
    <location>
        <begin position="33"/>
        <end position="106"/>
    </location>
</feature>
<accession>A0A7I8D0E0</accession>
<dbReference type="GO" id="GO:0046061">
    <property type="term" value="P:dATP catabolic process"/>
    <property type="evidence" value="ECO:0007669"/>
    <property type="project" value="TreeGrafter"/>
</dbReference>
<dbReference type="InterPro" id="IPR004518">
    <property type="entry name" value="MazG-like_dom"/>
</dbReference>
<dbReference type="GO" id="GO:0046052">
    <property type="term" value="P:UTP catabolic process"/>
    <property type="evidence" value="ECO:0007669"/>
    <property type="project" value="TreeGrafter"/>
</dbReference>
<gene>
    <name evidence="2" type="ORF">C12CBH8_08350</name>
</gene>
<dbReference type="FunFam" id="1.10.287.1080:FF:000001">
    <property type="entry name" value="Nucleoside triphosphate pyrophosphohydrolase"/>
    <property type="match status" value="1"/>
</dbReference>
<feature type="domain" description="NTP pyrophosphohydrolase MazG-like" evidence="1">
    <location>
        <begin position="172"/>
        <end position="230"/>
    </location>
</feature>
<name>A0A7I8D0E0_9FIRM</name>
<evidence type="ECO:0000313" key="3">
    <source>
        <dbReference type="Proteomes" id="UP000593890"/>
    </source>
</evidence>
<reference evidence="3" key="1">
    <citation type="submission" date="2020-07" db="EMBL/GenBank/DDBJ databases">
        <title>Complete genome sequencing of Clostridia bacterium strain 12CBH8.</title>
        <authorList>
            <person name="Sakamoto M."/>
            <person name="Murakami T."/>
            <person name="Mori H."/>
        </authorList>
    </citation>
    <scope>NUCLEOTIDE SEQUENCE [LARGE SCALE GENOMIC DNA]</scope>
    <source>
        <strain evidence="3">12CBH8</strain>
    </source>
</reference>
<dbReference type="InterPro" id="IPR048015">
    <property type="entry name" value="NTP-PPase_MazG-like_N"/>
</dbReference>
<dbReference type="Pfam" id="PF03819">
    <property type="entry name" value="MazG"/>
    <property type="match status" value="2"/>
</dbReference>
<dbReference type="PANTHER" id="PTHR30522">
    <property type="entry name" value="NUCLEOSIDE TRIPHOSPHATE PYROPHOSPHOHYDROLASE"/>
    <property type="match status" value="1"/>
</dbReference>
<dbReference type="AlphaFoldDB" id="A0A7I8D0E0"/>
<dbReference type="GO" id="GO:0046081">
    <property type="term" value="P:dUTP catabolic process"/>
    <property type="evidence" value="ECO:0007669"/>
    <property type="project" value="TreeGrafter"/>
</dbReference>
<dbReference type="InterPro" id="IPR048011">
    <property type="entry name" value="NTP-PPase_MazG-like_C"/>
</dbReference>
<dbReference type="InterPro" id="IPR011551">
    <property type="entry name" value="NTP_PyrPHydrolase_MazG"/>
</dbReference>
<dbReference type="GO" id="GO:0006950">
    <property type="term" value="P:response to stress"/>
    <property type="evidence" value="ECO:0007669"/>
    <property type="project" value="UniProtKB-ARBA"/>
</dbReference>
<organism evidence="2 3">
    <name type="scientific">Solibaculum mannosilyticum</name>
    <dbReference type="NCBI Taxonomy" id="2780922"/>
    <lineage>
        <taxon>Bacteria</taxon>
        <taxon>Bacillati</taxon>
        <taxon>Bacillota</taxon>
        <taxon>Clostridia</taxon>
        <taxon>Eubacteriales</taxon>
        <taxon>Oscillospiraceae</taxon>
        <taxon>Solibaculum</taxon>
    </lineage>
</organism>
<sequence length="265" mass="30246">MEFETKDQYGIQDLLKIMEMLRSPGGCPWDREQTHESIRKNMIEETYEVVEAIDNQDPELLKEELGDVLLQVVFHSRMEQEAGRFDFDDVCDGICKKLIVRHPHVFGEVVADTSGQVLKNWDEIKKKTKGQKTNTEVLNSVPRVLPALMRSTKVQQKAARAGFDWPDVSGALQKLEEEIAELREAVESGCSSQYEEELGDVLFSAVNVSRFLQCDAEETLTKACDKFVGRFEGVEHKAMAQGKDMKELSLEQLDAFWDEVKREEP</sequence>
<dbReference type="EMBL" id="AP023321">
    <property type="protein sequence ID" value="BCI60196.1"/>
    <property type="molecule type" value="Genomic_DNA"/>
</dbReference>
<evidence type="ECO:0000259" key="1">
    <source>
        <dbReference type="Pfam" id="PF03819"/>
    </source>
</evidence>
<dbReference type="NCBIfam" id="TIGR00444">
    <property type="entry name" value="mazG"/>
    <property type="match status" value="1"/>
</dbReference>
<dbReference type="GO" id="GO:0046076">
    <property type="term" value="P:dTTP catabolic process"/>
    <property type="evidence" value="ECO:0007669"/>
    <property type="project" value="TreeGrafter"/>
</dbReference>
<keyword evidence="3" id="KW-1185">Reference proteome</keyword>